<dbReference type="InterPro" id="IPR051430">
    <property type="entry name" value="Fungal_TF_Env_Response"/>
</dbReference>
<feature type="region of interest" description="Disordered" evidence="7">
    <location>
        <begin position="257"/>
        <end position="278"/>
    </location>
</feature>
<dbReference type="GO" id="GO:0001228">
    <property type="term" value="F:DNA-binding transcription activator activity, RNA polymerase II-specific"/>
    <property type="evidence" value="ECO:0007669"/>
    <property type="project" value="TreeGrafter"/>
</dbReference>
<dbReference type="GO" id="GO:0006351">
    <property type="term" value="P:DNA-templated transcription"/>
    <property type="evidence" value="ECO:0007669"/>
    <property type="project" value="InterPro"/>
</dbReference>
<dbReference type="AlphaFoldDB" id="A0A0G2E179"/>
<sequence>MTENYIQGPREFPELRAFMKESIMQHSSLPRVQRDLKGLREKWKAEKAMLRPFEDTHLLGLLPPRERVDHLVQLYLETFETIYRIIHIPSFWNEYGRFWEDPHIARPAFIVILLLMMATVHCISLKEAPSYIGDSSRARETAVSFIEASETWLRRQTNKHLYLGLWQIRCLLPIAKQANTVKKKETWTIVGNLVRQAMSSGFHRDPVLLGPKVSVFNQQMRRRLWATIVELDLQASIERGMPSALAALSSDTTRVSNIDDEDFNENSKQEPSQKPPDEFTYSSFLHVGSNSLPLRISLNTVLNDLTPHPSYDEVLAYNEQITEKLDDIPTFKIPDFKPDTANLSELPLALLDIQLRQYLILLHGPYARRAESNPRYHLSKITCFDASSRILDYHSKFVAQGNYALCVFRNDIFRAALTLCHNAYVSSTMRSKTLPPLPLFPPLN</sequence>
<evidence type="ECO:0000256" key="6">
    <source>
        <dbReference type="ARBA" id="ARBA00023242"/>
    </source>
</evidence>
<reference evidence="9 10" key="2">
    <citation type="submission" date="2015-05" db="EMBL/GenBank/DDBJ databases">
        <authorList>
            <person name="Morales-Cruz A."/>
            <person name="Amrine K.C."/>
            <person name="Cantu D."/>
        </authorList>
    </citation>
    <scope>NUCLEOTIDE SEQUENCE [LARGE SCALE GENOMIC DNA]</scope>
    <source>
        <strain evidence="9">UCRPC4</strain>
    </source>
</reference>
<feature type="domain" description="Xylanolytic transcriptional activator regulatory" evidence="8">
    <location>
        <begin position="186"/>
        <end position="261"/>
    </location>
</feature>
<keyword evidence="2" id="KW-0862">Zinc</keyword>
<keyword evidence="10" id="KW-1185">Reference proteome</keyword>
<evidence type="ECO:0000256" key="4">
    <source>
        <dbReference type="ARBA" id="ARBA00023125"/>
    </source>
</evidence>
<comment type="caution">
    <text evidence="9">The sequence shown here is derived from an EMBL/GenBank/DDBJ whole genome shotgun (WGS) entry which is preliminary data.</text>
</comment>
<keyword evidence="5" id="KW-0804">Transcription</keyword>
<dbReference type="GO" id="GO:0008270">
    <property type="term" value="F:zinc ion binding"/>
    <property type="evidence" value="ECO:0007669"/>
    <property type="project" value="InterPro"/>
</dbReference>
<dbReference type="OrthoDB" id="4236860at2759"/>
<reference evidence="9 10" key="1">
    <citation type="submission" date="2015-05" db="EMBL/GenBank/DDBJ databases">
        <title>Distinctive expansion of gene families associated with plant cell wall degradation and secondary metabolism in the genomes of grapevine trunk pathogens.</title>
        <authorList>
            <person name="Lawrence D.P."/>
            <person name="Travadon R."/>
            <person name="Rolshausen P.E."/>
            <person name="Baumgartner K."/>
        </authorList>
    </citation>
    <scope>NUCLEOTIDE SEQUENCE [LARGE SCALE GENOMIC DNA]</scope>
    <source>
        <strain evidence="9">UCRPC4</strain>
    </source>
</reference>
<dbReference type="GO" id="GO:0005634">
    <property type="term" value="C:nucleus"/>
    <property type="evidence" value="ECO:0007669"/>
    <property type="project" value="TreeGrafter"/>
</dbReference>
<dbReference type="SMART" id="SM00906">
    <property type="entry name" value="Fungal_trans"/>
    <property type="match status" value="1"/>
</dbReference>
<evidence type="ECO:0000256" key="3">
    <source>
        <dbReference type="ARBA" id="ARBA00023015"/>
    </source>
</evidence>
<evidence type="ECO:0000259" key="8">
    <source>
        <dbReference type="SMART" id="SM00906"/>
    </source>
</evidence>
<evidence type="ECO:0000256" key="2">
    <source>
        <dbReference type="ARBA" id="ARBA00022833"/>
    </source>
</evidence>
<dbReference type="Pfam" id="PF04082">
    <property type="entry name" value="Fungal_trans"/>
    <property type="match status" value="1"/>
</dbReference>
<dbReference type="CDD" id="cd12148">
    <property type="entry name" value="fungal_TF_MHR"/>
    <property type="match status" value="1"/>
</dbReference>
<protein>
    <submittedName>
        <fullName evidence="9">Putative c6 zinc finger domain containing protein</fullName>
    </submittedName>
</protein>
<evidence type="ECO:0000256" key="1">
    <source>
        <dbReference type="ARBA" id="ARBA00022723"/>
    </source>
</evidence>
<name>A0A0G2E179_PHACM</name>
<evidence type="ECO:0000256" key="5">
    <source>
        <dbReference type="ARBA" id="ARBA00023163"/>
    </source>
</evidence>
<keyword evidence="1" id="KW-0479">Metal-binding</keyword>
<dbReference type="PANTHER" id="PTHR31944">
    <property type="entry name" value="HEME-RESPONSIVE ZINC FINGER TRANSCRIPTION FACTOR HAP1"/>
    <property type="match status" value="1"/>
</dbReference>
<proteinExistence type="predicted"/>
<dbReference type="Proteomes" id="UP000053317">
    <property type="component" value="Unassembled WGS sequence"/>
</dbReference>
<keyword evidence="3" id="KW-0805">Transcription regulation</keyword>
<evidence type="ECO:0000313" key="10">
    <source>
        <dbReference type="Proteomes" id="UP000053317"/>
    </source>
</evidence>
<evidence type="ECO:0000313" key="9">
    <source>
        <dbReference type="EMBL" id="KKY16817.1"/>
    </source>
</evidence>
<dbReference type="PANTHER" id="PTHR31944:SF130">
    <property type="entry name" value="ZN(II)2CYS6 TRANSCRIPTION FACTO (EUROFUNG)"/>
    <property type="match status" value="1"/>
</dbReference>
<accession>A0A0G2E179</accession>
<evidence type="ECO:0000256" key="7">
    <source>
        <dbReference type="SAM" id="MobiDB-lite"/>
    </source>
</evidence>
<gene>
    <name evidence="9" type="ORF">UCRPC4_g05774</name>
</gene>
<keyword evidence="6" id="KW-0539">Nucleus</keyword>
<keyword evidence="4" id="KW-0238">DNA-binding</keyword>
<dbReference type="EMBL" id="LCWF01000155">
    <property type="protein sequence ID" value="KKY16817.1"/>
    <property type="molecule type" value="Genomic_DNA"/>
</dbReference>
<dbReference type="InterPro" id="IPR007219">
    <property type="entry name" value="XnlR_reg_dom"/>
</dbReference>
<dbReference type="GO" id="GO:0000978">
    <property type="term" value="F:RNA polymerase II cis-regulatory region sequence-specific DNA binding"/>
    <property type="evidence" value="ECO:0007669"/>
    <property type="project" value="TreeGrafter"/>
</dbReference>
<organism evidence="9 10">
    <name type="scientific">Phaeomoniella chlamydospora</name>
    <name type="common">Phaeoacremonium chlamydosporum</name>
    <dbReference type="NCBI Taxonomy" id="158046"/>
    <lineage>
        <taxon>Eukaryota</taxon>
        <taxon>Fungi</taxon>
        <taxon>Dikarya</taxon>
        <taxon>Ascomycota</taxon>
        <taxon>Pezizomycotina</taxon>
        <taxon>Eurotiomycetes</taxon>
        <taxon>Chaetothyriomycetidae</taxon>
        <taxon>Phaeomoniellales</taxon>
        <taxon>Phaeomoniellaceae</taxon>
        <taxon>Phaeomoniella</taxon>
    </lineage>
</organism>